<proteinExistence type="predicted"/>
<reference evidence="1" key="1">
    <citation type="journal article" date="2014" name="Nat. Commun.">
        <title>The tobacco genome sequence and its comparison with those of tomato and potato.</title>
        <authorList>
            <person name="Sierro N."/>
            <person name="Battey J.N."/>
            <person name="Ouadi S."/>
            <person name="Bakaher N."/>
            <person name="Bovet L."/>
            <person name="Willig A."/>
            <person name="Goepfert S."/>
            <person name="Peitsch M.C."/>
            <person name="Ivanov N.V."/>
        </authorList>
    </citation>
    <scope>NUCLEOTIDE SEQUENCE [LARGE SCALE GENOMIC DNA]</scope>
</reference>
<gene>
    <name evidence="2" type="primary">LOC142170507</name>
</gene>
<organism evidence="1 2">
    <name type="scientific">Nicotiana tabacum</name>
    <name type="common">Common tobacco</name>
    <dbReference type="NCBI Taxonomy" id="4097"/>
    <lineage>
        <taxon>Eukaryota</taxon>
        <taxon>Viridiplantae</taxon>
        <taxon>Streptophyta</taxon>
        <taxon>Embryophyta</taxon>
        <taxon>Tracheophyta</taxon>
        <taxon>Spermatophyta</taxon>
        <taxon>Magnoliopsida</taxon>
        <taxon>eudicotyledons</taxon>
        <taxon>Gunneridae</taxon>
        <taxon>Pentapetalae</taxon>
        <taxon>asterids</taxon>
        <taxon>lamiids</taxon>
        <taxon>Solanales</taxon>
        <taxon>Solanaceae</taxon>
        <taxon>Nicotianoideae</taxon>
        <taxon>Nicotianeae</taxon>
        <taxon>Nicotiana</taxon>
    </lineage>
</organism>
<dbReference type="RefSeq" id="XP_075088537.1">
    <property type="nucleotide sequence ID" value="XM_075232436.1"/>
</dbReference>
<keyword evidence="1" id="KW-1185">Reference proteome</keyword>
<evidence type="ECO:0000313" key="1">
    <source>
        <dbReference type="Proteomes" id="UP000790787"/>
    </source>
</evidence>
<evidence type="ECO:0000313" key="2">
    <source>
        <dbReference type="RefSeq" id="XP_075088537.1"/>
    </source>
</evidence>
<protein>
    <submittedName>
        <fullName evidence="2">Uncharacterized protein LOC142170507</fullName>
    </submittedName>
</protein>
<reference evidence="2" key="2">
    <citation type="submission" date="2025-08" db="UniProtKB">
        <authorList>
            <consortium name="RefSeq"/>
        </authorList>
    </citation>
    <scope>IDENTIFICATION</scope>
    <source>
        <tissue evidence="2">Leaf</tissue>
    </source>
</reference>
<dbReference type="Proteomes" id="UP000790787">
    <property type="component" value="Chromosome 16"/>
</dbReference>
<name>A0AC58SU95_TOBAC</name>
<accession>A0AC58SU95</accession>
<sequence length="342" mass="39702">MIIVSWNIRELNKFYKQREFKKFLLLNKVDLIACLETRVKQQSAKEIQRKVGVDWKFTDNYAYAPNGRIWIGWKVANVKVTVLDCSNQMIHCCVTDNNSSFSSYITFVYGLHTIHDRASLWRSLRNMQTNGPWLIIGDFNSVLHEEDRLNGIPVHQADTTDFQRCIDDIGVGQITKRGCKFSWSCSDHSPIMIITKVNRVKVKKTFRLMSTVMKLQEYKEVVQNTWGQQIQGYTIGKKDTGLIKKWEAVQEQILKQKSRATWIKLGGCNSKYSHAYMRARQARNKVICIYNDQHIKISEPKQIQLEFTQFFQHLLGTAATELPGIDISIIWNGPCLTMNQQQ</sequence>